<protein>
    <recommendedName>
        <fullName evidence="1">N-acetyltransferase domain-containing protein</fullName>
    </recommendedName>
</protein>
<dbReference type="InterPro" id="IPR016181">
    <property type="entry name" value="Acyl_CoA_acyltransferase"/>
</dbReference>
<accession>A0A3R9YDP7</accession>
<dbReference type="Proteomes" id="UP000277864">
    <property type="component" value="Unassembled WGS sequence"/>
</dbReference>
<evidence type="ECO:0000313" key="3">
    <source>
        <dbReference type="Proteomes" id="UP000277864"/>
    </source>
</evidence>
<proteinExistence type="predicted"/>
<dbReference type="Gene3D" id="3.40.630.30">
    <property type="match status" value="1"/>
</dbReference>
<evidence type="ECO:0000313" key="2">
    <source>
        <dbReference type="EMBL" id="RST89966.1"/>
    </source>
</evidence>
<dbReference type="OrthoDB" id="9799321at2"/>
<dbReference type="SUPFAM" id="SSF55729">
    <property type="entry name" value="Acyl-CoA N-acyltransferases (Nat)"/>
    <property type="match status" value="1"/>
</dbReference>
<dbReference type="PROSITE" id="PS51186">
    <property type="entry name" value="GNAT"/>
    <property type="match status" value="1"/>
</dbReference>
<name>A0A3R9YDP7_9ENTE</name>
<comment type="caution">
    <text evidence="2">The sequence shown here is derived from an EMBL/GenBank/DDBJ whole genome shotgun (WGS) entry which is preliminary data.</text>
</comment>
<sequence length="179" mass="20532">MTILEAFDLTAENQQLIQDNQVTFDLVEVTPETFQLSLTLANKETSVIGKISIHDNQISEVFVEEKWRGYGAGTLLCTLMTDYLFTKTVYPVLVLADSTHLDSYSSRFDSNYADEFKQLYGLAKLYYNAGFRVTEEENTIQLNREDFDKEYATQVVNNQLNKLIHYYTLNQLLGHSLAS</sequence>
<keyword evidence="3" id="KW-1185">Reference proteome</keyword>
<dbReference type="InterPro" id="IPR000182">
    <property type="entry name" value="GNAT_dom"/>
</dbReference>
<dbReference type="RefSeq" id="WP_125942580.1">
    <property type="nucleotide sequence ID" value="NZ_PXZH01000001.1"/>
</dbReference>
<reference evidence="2 3" key="1">
    <citation type="submission" date="2018-03" db="EMBL/GenBank/DDBJ databases">
        <authorList>
            <person name="Gulvik C.A."/>
        </authorList>
    </citation>
    <scope>NUCLEOTIDE SEQUENCE [LARGE SCALE GENOMIC DNA]</scope>
    <source>
        <strain evidence="2 3">JCM 31581</strain>
    </source>
</reference>
<organism evidence="2 3">
    <name type="scientific">Vagococcus humatus</name>
    <dbReference type="NCBI Taxonomy" id="1889241"/>
    <lineage>
        <taxon>Bacteria</taxon>
        <taxon>Bacillati</taxon>
        <taxon>Bacillota</taxon>
        <taxon>Bacilli</taxon>
        <taxon>Lactobacillales</taxon>
        <taxon>Enterococcaceae</taxon>
        <taxon>Vagococcus</taxon>
    </lineage>
</organism>
<dbReference type="EMBL" id="PXZH01000001">
    <property type="protein sequence ID" value="RST89966.1"/>
    <property type="molecule type" value="Genomic_DNA"/>
</dbReference>
<dbReference type="GO" id="GO:0016747">
    <property type="term" value="F:acyltransferase activity, transferring groups other than amino-acyl groups"/>
    <property type="evidence" value="ECO:0007669"/>
    <property type="project" value="InterPro"/>
</dbReference>
<evidence type="ECO:0000259" key="1">
    <source>
        <dbReference type="PROSITE" id="PS51186"/>
    </source>
</evidence>
<gene>
    <name evidence="2" type="ORF">C7P63_02490</name>
</gene>
<feature type="domain" description="N-acetyltransferase" evidence="1">
    <location>
        <begin position="1"/>
        <end position="154"/>
    </location>
</feature>
<dbReference type="AlphaFoldDB" id="A0A3R9YDP7"/>